<evidence type="ECO:0000313" key="5">
    <source>
        <dbReference type="EMBL" id="OIZ95780.1"/>
    </source>
</evidence>
<dbReference type="InterPro" id="IPR038765">
    <property type="entry name" value="Papain-like_cys_pep_sf"/>
</dbReference>
<proteinExistence type="predicted"/>
<evidence type="ECO:0000256" key="2">
    <source>
        <dbReference type="ARBA" id="ARBA00022801"/>
    </source>
</evidence>
<dbReference type="Gene3D" id="3.40.50.300">
    <property type="entry name" value="P-loop containing nucleotide triphosphate hydrolases"/>
    <property type="match status" value="1"/>
</dbReference>
<feature type="region of interest" description="Disordered" evidence="3">
    <location>
        <begin position="2332"/>
        <end position="2368"/>
    </location>
</feature>
<organism evidence="5 6">
    <name type="scientific">Candidatus Rickettsiella isopodorum</name>
    <dbReference type="NCBI Taxonomy" id="1225476"/>
    <lineage>
        <taxon>Bacteria</taxon>
        <taxon>Pseudomonadati</taxon>
        <taxon>Pseudomonadota</taxon>
        <taxon>Gammaproteobacteria</taxon>
        <taxon>Legionellales</taxon>
        <taxon>Coxiellaceae</taxon>
        <taxon>Rickettsiella</taxon>
    </lineage>
</organism>
<dbReference type="InterPro" id="IPR027417">
    <property type="entry name" value="P-loop_NTPase"/>
</dbReference>
<evidence type="ECO:0000259" key="4">
    <source>
        <dbReference type="PROSITE" id="PS50600"/>
    </source>
</evidence>
<dbReference type="Proteomes" id="UP000183924">
    <property type="component" value="Unassembled WGS sequence"/>
</dbReference>
<dbReference type="GO" id="GO:0043531">
    <property type="term" value="F:ADP binding"/>
    <property type="evidence" value="ECO:0007669"/>
    <property type="project" value="InterPro"/>
</dbReference>
<feature type="compositionally biased region" description="Polar residues" evidence="3">
    <location>
        <begin position="2332"/>
        <end position="2351"/>
    </location>
</feature>
<keyword evidence="6" id="KW-1185">Reference proteome</keyword>
<reference evidence="5 6" key="1">
    <citation type="submission" date="2016-03" db="EMBL/GenBank/DDBJ databases">
        <title>Comparative genomics of Rickettsiella.</title>
        <authorList>
            <person name="Chandler C."/>
            <person name="Wang Y."/>
        </authorList>
    </citation>
    <scope>NUCLEOTIDE SEQUENCE [LARGE SCALE GENOMIC DNA]</scope>
    <source>
        <strain evidence="5 6">RCFS May 2013</strain>
    </source>
</reference>
<dbReference type="EMBL" id="LUKY01000029">
    <property type="protein sequence ID" value="OIZ95780.1"/>
    <property type="molecule type" value="Genomic_DNA"/>
</dbReference>
<keyword evidence="1" id="KW-0645">Protease</keyword>
<evidence type="ECO:0000313" key="6">
    <source>
        <dbReference type="Proteomes" id="UP000183924"/>
    </source>
</evidence>
<accession>A0A1J8P7L8</accession>
<gene>
    <name evidence="5" type="ORF">A1D18_01215</name>
</gene>
<dbReference type="STRING" id="1225476.A1D18_01215"/>
<dbReference type="InterPro" id="IPR003653">
    <property type="entry name" value="Peptidase_C48_C"/>
</dbReference>
<sequence>MQIKKNGHPPLHDQNVLNISSHEIFNLTAREPLLIHSKSNVFYSSATIKKNHFNNSLIHNLLNSRIKRAGDDKTLVEATVKNQYSYWLSQEDIAEIARLEYNNYHGESNAEFEILGSMSQLQITLESFQLKVKANQFTESRLTLIINLENLHWVTLAISYKNDQYVGYYTDSKNNPIPSRYFQLLFNRFLIQPLINLSPGFIQQKDNSNCGLWALENAADLNQMIDQDQSIHWIINKLKRSRSKEYFDTRREYFAEKLRADSVWRERHPLFSQDLTIKEALPTNIEPDLKRFKAFNDEKEKVTILLETFVETFMSAFVKKLGAYHLLAKGESLTEESLKTELKTGLSGALLGIGISQSLVGSIPSLVASLRMISGKFYPSKDKAQKITKIFSEIQSDYLNSILSESAVDIFQSFESQFVAVTDKAGSKVAMEKLAEDAVGRLFNAIDKYSNLDKIISKELIEKSVLQGPSEKFFDPNVKRARLRVSGYTIQDNNEKAINTANLFEKIGLVDLDKKGQSHKFYAFKPASNNAYGYRRLLDWEQEENGELKENLKNKYTENQFLQEKSIFHFISKGYRYVLHKETNPVEARRILDKIANRYPPHILNREPLSKKPIYFDLRKPVKNFSGRIQVLERLHRTLISERTTAIVPSWSMLSISPIPGVLSPPDSESSQTSGSQLSINGLGGIGKTQLALRYAELYAQNYDHNVLWINAETKENIAYSFNKLTAKLQIITKDSYNQEKMLEKIVEEVYEYFSDRKSLFIFDNVENYRAIEAYLPKSMLGNKPSLLITSRYSNWSNIATIMTLNVFSELETKELIKKSLDLGDNIPYERIKELHQLLQGLPLALQQALAYIKLRRNTDTSFSLSHYIELYKEKTKELLNFDFSHYSNDPYLETVFTTWLITLDKIKADPLGNHAIEILNIMGYLYPDIITSKKFYYFNHINRELTIDDLDTIMHLLSSYSMINLENEGKYTIHRLVQQIIRIDLEQNQPKFKEIVEKTQHLLWLWHFTFKKDEESVFHYLHFLLYMSEHTELISKVMYSHPEKTFFDNLLLQNVKYCHYFIDLAYLKYPKEKFLRFLGDAVAYYIKLGSFFNLSEIFNYIEKKWQIEILSKENIKYILDHFYNMKNPLLKMKRYSTIPSKKANQKQAIKLLYELKMKIFGNQLSNYDSCPSHSLKRSVCALSEPDQDRIKEISNSRIKAHFKKIEQVSRYISSALMTKDTLSALLQGHFDEVAINFGLMTSSLFFGSLSNSLFAQGKNLASDASLLEKNLGLENKKVLTILFNEDVLSMGKRKLLGKAMQVASPFVSKATSIFFAYNLKNEIQLYRMGDETVLPSLTSNSLIVAVDGIEATIEGAEFLGFITGLSAFTGPLGEGIALLVWLGAEGYAAKQQVEAIEKYVHLSRGEKSFEFLLATLHQAPLEYLQLKANNGQLVENAINLLKNNTDIQWSIFPSFHFEADLCKIRKVFLNEKINFTPDDNNPDEPAEGNLVCLSASPPPYEALNEAIKMKYYLCHKALGVSYTLNRTGNGTLVDLGEGEDEVIAFSHSPTLFIVQNGKKWYVGGDNGNVFNLQGNSITGQLQGGKGSDILVLDNFYPENSDYLLLDTDGFLCGKNKSLLQQIPPFCSSDEIRVQIDQIDQIYGRKNESDIFYLDQSVCFIDGYGGKNQTHPDNFFITNHSYKNLKFVLRNNTLITFLSDATTDSIEYRIPSDEVGESWIYYFKETLQHQFFFEYPLENLEAMTVKNNTLHISVLTSENTDRKLFAITISNRITSSSNQTKNTANLSNNIAYFFQDIEIKLIHNEHLYGQEITSNNKTMDEKISLFSEIANRLEKTISIQLVNNLTLSIGRQKKHELFYINGLHESHLVGNGGENVYIILPGKNTKFPLPKVILYDTSERDSNDLIELIDTLDLREIIKEYKQIYPKAVISSHVFPSANDLILTLSNSVYSPIYPYFYDSTCFWPWVTIQLKNALLDNSNWYQKLDIVLDSVSRNIVALEDDVWTLTAAPLMFTDDKKIILLTHQDLEEKSEILILKNIGNFAFFRDEMNLILTNAFPSSMDYCTIICCQFYQMPEMKKKILSATFKFFDYEIHPQDYQKEIKHATHFSYLSQLFSSNSPNVSDIIAHAFLNTVGMQNQKKLPPQILRRKRQAHREEKRTINTLQKSTLSKEVSQHTDQTFFPQMTHYPQSRTVDEKKRILAMADEYLKKYDDSEMKAYRGKKNINQTKNKKKKTNPLLSVQKEKAKSFIEKNDSVQHKNEGNFYRRTMPNYSAQNNSKTLAKSPTKNQFRTPAFSKPETTKLKKTFFNDLNSDKKRNFLVTPKFLPHQESFKSTTKALSLSPKLTYQPNESRPKKSNQHTVPSSIAPPNLHSTLMLFDLIARKSLKNPVVPSSYNKKLNKTIRKVEKQKENIKSKTFGFQKL</sequence>
<protein>
    <recommendedName>
        <fullName evidence="4">Ubiquitin-like protease family profile domain-containing protein</fullName>
    </recommendedName>
</protein>
<dbReference type="InterPro" id="IPR002182">
    <property type="entry name" value="NB-ARC"/>
</dbReference>
<feature type="domain" description="Ubiquitin-like protease family profile" evidence="4">
    <location>
        <begin position="65"/>
        <end position="221"/>
    </location>
</feature>
<dbReference type="GO" id="GO:0006508">
    <property type="term" value="P:proteolysis"/>
    <property type="evidence" value="ECO:0007669"/>
    <property type="project" value="UniProtKB-KW"/>
</dbReference>
<evidence type="ECO:0000256" key="1">
    <source>
        <dbReference type="ARBA" id="ARBA00022670"/>
    </source>
</evidence>
<evidence type="ECO:0000256" key="3">
    <source>
        <dbReference type="SAM" id="MobiDB-lite"/>
    </source>
</evidence>
<dbReference type="PANTHER" id="PTHR47691">
    <property type="entry name" value="REGULATOR-RELATED"/>
    <property type="match status" value="1"/>
</dbReference>
<comment type="caution">
    <text evidence="5">The sequence shown here is derived from an EMBL/GenBank/DDBJ whole genome shotgun (WGS) entry which is preliminary data.</text>
</comment>
<name>A0A1J8P7L8_9COXI</name>
<dbReference type="OrthoDB" id="8481600at2"/>
<dbReference type="SUPFAM" id="SSF52540">
    <property type="entry name" value="P-loop containing nucleoside triphosphate hydrolases"/>
    <property type="match status" value="1"/>
</dbReference>
<dbReference type="GO" id="GO:0008234">
    <property type="term" value="F:cysteine-type peptidase activity"/>
    <property type="evidence" value="ECO:0007669"/>
    <property type="project" value="InterPro"/>
</dbReference>
<dbReference type="PROSITE" id="PS50600">
    <property type="entry name" value="ULP_PROTEASE"/>
    <property type="match status" value="1"/>
</dbReference>
<dbReference type="PANTHER" id="PTHR47691:SF3">
    <property type="entry name" value="HTH-TYPE TRANSCRIPTIONAL REGULATOR RV0890C-RELATED"/>
    <property type="match status" value="1"/>
</dbReference>
<dbReference type="SUPFAM" id="SSF54001">
    <property type="entry name" value="Cysteine proteinases"/>
    <property type="match status" value="1"/>
</dbReference>
<keyword evidence="2" id="KW-0378">Hydrolase</keyword>
<dbReference type="RefSeq" id="WP_071662003.1">
    <property type="nucleotide sequence ID" value="NZ_LUKY01000029.1"/>
</dbReference>
<dbReference type="Pfam" id="PF00931">
    <property type="entry name" value="NB-ARC"/>
    <property type="match status" value="1"/>
</dbReference>